<keyword evidence="1" id="KW-0677">Repeat</keyword>
<dbReference type="InterPro" id="IPR019734">
    <property type="entry name" value="TPR_rpt"/>
</dbReference>
<dbReference type="Pfam" id="PF13371">
    <property type="entry name" value="TPR_9"/>
    <property type="match status" value="1"/>
</dbReference>
<dbReference type="AlphaFoldDB" id="A0A2W7JBI4"/>
<evidence type="ECO:0000256" key="1">
    <source>
        <dbReference type="ARBA" id="ARBA00022737"/>
    </source>
</evidence>
<evidence type="ECO:0000313" key="4">
    <source>
        <dbReference type="EMBL" id="PZW49051.1"/>
    </source>
</evidence>
<name>A0A2W7JBI4_9PROT</name>
<dbReference type="PANTHER" id="PTHR44858">
    <property type="entry name" value="TETRATRICOPEPTIDE REPEAT PROTEIN 6"/>
    <property type="match status" value="1"/>
</dbReference>
<dbReference type="PANTHER" id="PTHR44858:SF1">
    <property type="entry name" value="UDP-N-ACETYLGLUCOSAMINE--PEPTIDE N-ACETYLGLUCOSAMINYLTRANSFERASE SPINDLY-RELATED"/>
    <property type="match status" value="1"/>
</dbReference>
<keyword evidence="2 3" id="KW-0802">TPR repeat</keyword>
<reference evidence="4 5" key="1">
    <citation type="submission" date="2018-06" db="EMBL/GenBank/DDBJ databases">
        <title>Genomic Encyclopedia of Archaeal and Bacterial Type Strains, Phase II (KMG-II): from individual species to whole genera.</title>
        <authorList>
            <person name="Goeker M."/>
        </authorList>
    </citation>
    <scope>NUCLEOTIDE SEQUENCE [LARGE SCALE GENOMIC DNA]</scope>
    <source>
        <strain evidence="4 5">DSM 24525</strain>
    </source>
</reference>
<comment type="caution">
    <text evidence="4">The sequence shown here is derived from an EMBL/GenBank/DDBJ whole genome shotgun (WGS) entry which is preliminary data.</text>
</comment>
<feature type="repeat" description="TPR" evidence="3">
    <location>
        <begin position="231"/>
        <end position="264"/>
    </location>
</feature>
<gene>
    <name evidence="4" type="ORF">C8P66_10376</name>
</gene>
<dbReference type="Gene3D" id="1.25.40.10">
    <property type="entry name" value="Tetratricopeptide repeat domain"/>
    <property type="match status" value="1"/>
</dbReference>
<dbReference type="Proteomes" id="UP000249688">
    <property type="component" value="Unassembled WGS sequence"/>
</dbReference>
<dbReference type="Pfam" id="PF13181">
    <property type="entry name" value="TPR_8"/>
    <property type="match status" value="1"/>
</dbReference>
<accession>A0A2W7JBI4</accession>
<dbReference type="PROSITE" id="PS50005">
    <property type="entry name" value="TPR"/>
    <property type="match status" value="2"/>
</dbReference>
<protein>
    <submittedName>
        <fullName evidence="4">Tetratricopeptide repeat protein</fullName>
    </submittedName>
</protein>
<dbReference type="InterPro" id="IPR011990">
    <property type="entry name" value="TPR-like_helical_dom_sf"/>
</dbReference>
<dbReference type="SMART" id="SM00028">
    <property type="entry name" value="TPR"/>
    <property type="match status" value="4"/>
</dbReference>
<evidence type="ECO:0000256" key="3">
    <source>
        <dbReference type="PROSITE-ProRule" id="PRU00339"/>
    </source>
</evidence>
<feature type="repeat" description="TPR" evidence="3">
    <location>
        <begin position="163"/>
        <end position="196"/>
    </location>
</feature>
<proteinExistence type="predicted"/>
<keyword evidence="5" id="KW-1185">Reference proteome</keyword>
<evidence type="ECO:0000313" key="5">
    <source>
        <dbReference type="Proteomes" id="UP000249688"/>
    </source>
</evidence>
<dbReference type="RefSeq" id="WP_111396763.1">
    <property type="nucleotide sequence ID" value="NZ_QKYU01000003.1"/>
</dbReference>
<organism evidence="4 5">
    <name type="scientific">Humitalea rosea</name>
    <dbReference type="NCBI Taxonomy" id="990373"/>
    <lineage>
        <taxon>Bacteria</taxon>
        <taxon>Pseudomonadati</taxon>
        <taxon>Pseudomonadota</taxon>
        <taxon>Alphaproteobacteria</taxon>
        <taxon>Acetobacterales</taxon>
        <taxon>Roseomonadaceae</taxon>
        <taxon>Humitalea</taxon>
    </lineage>
</organism>
<dbReference type="OrthoDB" id="8480494at2"/>
<dbReference type="InterPro" id="IPR050498">
    <property type="entry name" value="Ycf3"/>
</dbReference>
<dbReference type="EMBL" id="QKYU01000003">
    <property type="protein sequence ID" value="PZW49051.1"/>
    <property type="molecule type" value="Genomic_DNA"/>
</dbReference>
<evidence type="ECO:0000256" key="2">
    <source>
        <dbReference type="ARBA" id="ARBA00022803"/>
    </source>
</evidence>
<dbReference type="SUPFAM" id="SSF48452">
    <property type="entry name" value="TPR-like"/>
    <property type="match status" value="1"/>
</dbReference>
<sequence length="284" mass="29774">MRATSRPLLLGAFACAMLVAIGGGGWVSWSTSSAESPPAEVQAEEVPLPLPPAPVRLSDDPEYDRCLDMLGYDPTGSAALAEAWETQGGGEAARHCAALAMLALGDAERAAPRLEQIGRTSTAGAMARAAVFGQAAQAWMITGAPQRAYGAVTMALGLAPEDADLLIDRAVTSGIQGRYEEAMQDLDRALTLAPDRTDALVFRAAAARHLERPDAALADLEAALVIDPDSAEALLERGILKQMKGDPDGARRDWQRAITLAPDSPTADLAAQNIALNEAGPRRN</sequence>